<reference evidence="2 3" key="1">
    <citation type="journal article" date="2016" name="Genome Announc.">
        <title>Complete Genome Sequence of Methylobacterium populi P-1M, Isolated from Pink-Pigmented Household Biofilm.</title>
        <authorList>
            <person name="Morohoshi T."/>
            <person name="Ikeda T."/>
        </authorList>
    </citation>
    <scope>NUCLEOTIDE SEQUENCE [LARGE SCALE GENOMIC DNA]</scope>
    <source>
        <strain evidence="2 3">P-1M</strain>
    </source>
</reference>
<accession>A0A161JLA3</accession>
<protein>
    <recommendedName>
        <fullName evidence="1">DUF427 domain-containing protein</fullName>
    </recommendedName>
</protein>
<dbReference type="EMBL" id="AP014809">
    <property type="protein sequence ID" value="BAU88973.1"/>
    <property type="molecule type" value="Genomic_DNA"/>
</dbReference>
<feature type="domain" description="DUF427" evidence="1">
    <location>
        <begin position="19"/>
        <end position="111"/>
    </location>
</feature>
<dbReference type="PANTHER" id="PTHR34310:SF9">
    <property type="entry name" value="BLR5716 PROTEIN"/>
    <property type="match status" value="1"/>
</dbReference>
<name>A0A161JLA3_9HYPH</name>
<dbReference type="PANTHER" id="PTHR34310">
    <property type="entry name" value="DUF427 DOMAIN PROTEIN (AFU_ORTHOLOGUE AFUA_3G02220)"/>
    <property type="match status" value="1"/>
</dbReference>
<sequence>MREPGPAHPITITPHRGPVRVRLDGRVIAETRRALDLCEAGYEAVLYIPREDVAESVLVPNPRRSYCPYKGEAFYFDLSAGGIPQAAAAWSYENPYPAVARIRGHVAFYPDRVDTIEA</sequence>
<evidence type="ECO:0000259" key="1">
    <source>
        <dbReference type="Pfam" id="PF04248"/>
    </source>
</evidence>
<evidence type="ECO:0000313" key="2">
    <source>
        <dbReference type="EMBL" id="BAU88973.1"/>
    </source>
</evidence>
<dbReference type="Proteomes" id="UP000218288">
    <property type="component" value="Chromosome"/>
</dbReference>
<dbReference type="RefSeq" id="WP_096483353.1">
    <property type="nucleotide sequence ID" value="NZ_AP014809.1"/>
</dbReference>
<organism evidence="2 3">
    <name type="scientific">Methylorubrum populi</name>
    <dbReference type="NCBI Taxonomy" id="223967"/>
    <lineage>
        <taxon>Bacteria</taxon>
        <taxon>Pseudomonadati</taxon>
        <taxon>Pseudomonadota</taxon>
        <taxon>Alphaproteobacteria</taxon>
        <taxon>Hyphomicrobiales</taxon>
        <taxon>Methylobacteriaceae</taxon>
        <taxon>Methylorubrum</taxon>
    </lineage>
</organism>
<dbReference type="OrthoDB" id="9815163at2"/>
<dbReference type="InterPro" id="IPR038694">
    <property type="entry name" value="DUF427_sf"/>
</dbReference>
<dbReference type="Gene3D" id="2.170.150.40">
    <property type="entry name" value="Domain of unknown function (DUF427)"/>
    <property type="match status" value="1"/>
</dbReference>
<evidence type="ECO:0000313" key="3">
    <source>
        <dbReference type="Proteomes" id="UP000218288"/>
    </source>
</evidence>
<gene>
    <name evidence="2" type="ORF">MPPM_0368</name>
</gene>
<dbReference type="InterPro" id="IPR007361">
    <property type="entry name" value="DUF427"/>
</dbReference>
<proteinExistence type="predicted"/>
<dbReference type="Pfam" id="PF04248">
    <property type="entry name" value="NTP_transf_9"/>
    <property type="match status" value="1"/>
</dbReference>
<dbReference type="AlphaFoldDB" id="A0A161JLA3"/>